<feature type="coiled-coil region" evidence="15">
    <location>
        <begin position="253"/>
        <end position="280"/>
    </location>
</feature>
<organism evidence="17 18">
    <name type="scientific">Facklamia languida CCUG 37842</name>
    <dbReference type="NCBI Taxonomy" id="883113"/>
    <lineage>
        <taxon>Bacteria</taxon>
        <taxon>Bacillati</taxon>
        <taxon>Bacillota</taxon>
        <taxon>Bacilli</taxon>
        <taxon>Lactobacillales</taxon>
        <taxon>Aerococcaceae</taxon>
        <taxon>Facklamia</taxon>
    </lineage>
</organism>
<comment type="function">
    <text evidence="10 12">Involved in protein export. Acts as a chaperone by maintaining the newly synthesized protein in an open conformation. Functions as a peptidyl-prolyl cis-trans isomerase.</text>
</comment>
<dbReference type="PATRIC" id="fig|883113.3.peg.1515"/>
<dbReference type="Gene3D" id="3.10.50.40">
    <property type="match status" value="1"/>
</dbReference>
<dbReference type="RefSeq" id="WP_006309747.1">
    <property type="nucleotide sequence ID" value="NZ_JH601133.1"/>
</dbReference>
<keyword evidence="9 12" id="KW-0131">Cell cycle</keyword>
<dbReference type="AlphaFoldDB" id="H3NKX5"/>
<keyword evidence="15" id="KW-0175">Coiled coil</keyword>
<dbReference type="GO" id="GO:0044183">
    <property type="term" value="F:protein folding chaperone"/>
    <property type="evidence" value="ECO:0007669"/>
    <property type="project" value="TreeGrafter"/>
</dbReference>
<evidence type="ECO:0000256" key="14">
    <source>
        <dbReference type="RuleBase" id="RU003914"/>
    </source>
</evidence>
<evidence type="ECO:0000256" key="2">
    <source>
        <dbReference type="ARBA" id="ARBA00005464"/>
    </source>
</evidence>
<evidence type="ECO:0000256" key="3">
    <source>
        <dbReference type="ARBA" id="ARBA00013194"/>
    </source>
</evidence>
<name>H3NKX5_9LACT</name>
<evidence type="ECO:0000256" key="1">
    <source>
        <dbReference type="ARBA" id="ARBA00000971"/>
    </source>
</evidence>
<evidence type="ECO:0000259" key="16">
    <source>
        <dbReference type="PROSITE" id="PS50059"/>
    </source>
</evidence>
<dbReference type="EMBL" id="AGEG01000016">
    <property type="protein sequence ID" value="EHR36253.1"/>
    <property type="molecule type" value="Genomic_DNA"/>
</dbReference>
<evidence type="ECO:0000256" key="9">
    <source>
        <dbReference type="ARBA" id="ARBA00023306"/>
    </source>
</evidence>
<reference evidence="17 18" key="1">
    <citation type="submission" date="2012-01" db="EMBL/GenBank/DDBJ databases">
        <title>The Genome Sequence of Facklamia languida CCUG 37842.</title>
        <authorList>
            <consortium name="The Broad Institute Genome Sequencing Platform"/>
            <person name="Earl A."/>
            <person name="Ward D."/>
            <person name="Feldgarden M."/>
            <person name="Gevers D."/>
            <person name="Huys G."/>
            <person name="Young S.K."/>
            <person name="Zeng Q."/>
            <person name="Gargeya S."/>
            <person name="Fitzgerald M."/>
            <person name="Haas B."/>
            <person name="Abouelleil A."/>
            <person name="Alvarado L."/>
            <person name="Arachchi H.M."/>
            <person name="Berlin A."/>
            <person name="Chapman S.B."/>
            <person name="Gearin G."/>
            <person name="Goldberg J."/>
            <person name="Griggs A."/>
            <person name="Gujja S."/>
            <person name="Hansen M."/>
            <person name="Heiman D."/>
            <person name="Howarth C."/>
            <person name="Larimer J."/>
            <person name="Lui A."/>
            <person name="MacDonald P.J.P."/>
            <person name="McCowen C."/>
            <person name="Montmayeur A."/>
            <person name="Murphy C."/>
            <person name="Neiman D."/>
            <person name="Pearson M."/>
            <person name="Priest M."/>
            <person name="Roberts A."/>
            <person name="Saif S."/>
            <person name="Shea T."/>
            <person name="Sisk P."/>
            <person name="Stolte C."/>
            <person name="Sykes S."/>
            <person name="Wortman J."/>
            <person name="Nusbaum C."/>
            <person name="Birren B."/>
        </authorList>
    </citation>
    <scope>NUCLEOTIDE SEQUENCE [LARGE SCALE GENOMIC DNA]</scope>
    <source>
        <strain evidence="17 18">CCUG 37842</strain>
    </source>
</reference>
<sequence length="425" mass="47494">MTKFEKTSVNEGTLTFEIPVEEVNTALDIAYKKVRKNISVPGFRKGKVPRQIFNNVYGEASLYEEALNITLPSAYQKAVDEEGLEVVAQPQIDIESMEKGQPWVLTAKVTLKPEVKLGNYKGLTVEKQDRTVTDEAVEAKIEAKRQELAELVVKEAAAAKGDTVVIDFEGFKDGQAFDGGKGENHSLELGSNSFIPGFEDQLIGAEPGQSLDVNVTFPENYQAEELAGQDATFKVTVHEVKAKELPELDDEFAKDADDEVESLEEYKNKVRVQLEETMEAAAKEAVEDLALRQAVENAEVVELPQAMVDDEVQRQMDHFLNNMKRQGINEDMYYQLSGTSREDLHKQFAEESELRTKTNLVLEAIVKEEVIEVSEDEIQAEVEALAGQYGMDANQVRQYVTEDMLVSDIKLKKAMSLIVDSAEEK</sequence>
<dbReference type="PROSITE" id="PS50059">
    <property type="entry name" value="FKBP_PPIASE"/>
    <property type="match status" value="1"/>
</dbReference>
<gene>
    <name evidence="12" type="primary">tig</name>
    <name evidence="17" type="ORF">HMPREF9708_01514</name>
</gene>
<dbReference type="InterPro" id="IPR046357">
    <property type="entry name" value="PPIase_dom_sf"/>
</dbReference>
<dbReference type="Pfam" id="PF05697">
    <property type="entry name" value="Trigger_N"/>
    <property type="match status" value="1"/>
</dbReference>
<dbReference type="OrthoDB" id="9767721at2"/>
<dbReference type="GO" id="GO:0015031">
    <property type="term" value="P:protein transport"/>
    <property type="evidence" value="ECO:0007669"/>
    <property type="project" value="UniProtKB-UniRule"/>
</dbReference>
<dbReference type="EC" id="5.2.1.8" evidence="3 12"/>
<dbReference type="Gene3D" id="1.10.3120.10">
    <property type="entry name" value="Trigger factor, C-terminal domain"/>
    <property type="match status" value="1"/>
</dbReference>
<dbReference type="Proteomes" id="UP000006190">
    <property type="component" value="Unassembled WGS sequence"/>
</dbReference>
<dbReference type="PANTHER" id="PTHR30560">
    <property type="entry name" value="TRIGGER FACTOR CHAPERONE AND PEPTIDYL-PROLYL CIS/TRANS ISOMERASE"/>
    <property type="match status" value="1"/>
</dbReference>
<comment type="catalytic activity">
    <reaction evidence="1 12 13">
        <text>[protein]-peptidylproline (omega=180) = [protein]-peptidylproline (omega=0)</text>
        <dbReference type="Rhea" id="RHEA:16237"/>
        <dbReference type="Rhea" id="RHEA-COMP:10747"/>
        <dbReference type="Rhea" id="RHEA-COMP:10748"/>
        <dbReference type="ChEBI" id="CHEBI:83833"/>
        <dbReference type="ChEBI" id="CHEBI:83834"/>
        <dbReference type="EC" id="5.2.1.8"/>
    </reaction>
</comment>
<protein>
    <recommendedName>
        <fullName evidence="4 12">Trigger factor</fullName>
        <shortName evidence="12">TF</shortName>
        <ecNumber evidence="3 12">5.2.1.8</ecNumber>
    </recommendedName>
    <alternativeName>
        <fullName evidence="11 12">PPIase</fullName>
    </alternativeName>
</protein>
<dbReference type="InterPro" id="IPR037041">
    <property type="entry name" value="Trigger_fac_C_sf"/>
</dbReference>
<dbReference type="GO" id="GO:0003755">
    <property type="term" value="F:peptidyl-prolyl cis-trans isomerase activity"/>
    <property type="evidence" value="ECO:0007669"/>
    <property type="project" value="UniProtKB-UniRule"/>
</dbReference>
<dbReference type="HOGENOM" id="CLU_033058_3_2_9"/>
<comment type="subcellular location">
    <subcellularLocation>
        <location evidence="12">Cytoplasm</location>
    </subcellularLocation>
    <text evidence="12">About half TF is bound to the ribosome near the polypeptide exit tunnel while the other half is free in the cytoplasm.</text>
</comment>
<dbReference type="InterPro" id="IPR008881">
    <property type="entry name" value="Trigger_fac_ribosome-bd_bac"/>
</dbReference>
<comment type="caution">
    <text evidence="17">The sequence shown here is derived from an EMBL/GenBank/DDBJ whole genome shotgun (WGS) entry which is preliminary data.</text>
</comment>
<evidence type="ECO:0000256" key="5">
    <source>
        <dbReference type="ARBA" id="ARBA00022618"/>
    </source>
</evidence>
<proteinExistence type="inferred from homology"/>
<dbReference type="GO" id="GO:0051083">
    <property type="term" value="P:'de novo' cotranslational protein folding"/>
    <property type="evidence" value="ECO:0007669"/>
    <property type="project" value="TreeGrafter"/>
</dbReference>
<keyword evidence="5 12" id="KW-0132">Cell division</keyword>
<keyword evidence="6 12" id="KW-0697">Rotamase</keyword>
<dbReference type="InterPro" id="IPR027304">
    <property type="entry name" value="Trigger_fact/SurA_dom_sf"/>
</dbReference>
<dbReference type="SUPFAM" id="SSF54534">
    <property type="entry name" value="FKBP-like"/>
    <property type="match status" value="1"/>
</dbReference>
<feature type="domain" description="PPIase FKBP-type" evidence="16">
    <location>
        <begin position="161"/>
        <end position="243"/>
    </location>
</feature>
<keyword evidence="18" id="KW-1185">Reference proteome</keyword>
<evidence type="ECO:0000256" key="6">
    <source>
        <dbReference type="ARBA" id="ARBA00023110"/>
    </source>
</evidence>
<evidence type="ECO:0000256" key="11">
    <source>
        <dbReference type="ARBA" id="ARBA00029986"/>
    </source>
</evidence>
<keyword evidence="7 12" id="KW-0143">Chaperone</keyword>
<dbReference type="GO" id="GO:0005737">
    <property type="term" value="C:cytoplasm"/>
    <property type="evidence" value="ECO:0007669"/>
    <property type="project" value="UniProtKB-SubCell"/>
</dbReference>
<evidence type="ECO:0000256" key="15">
    <source>
        <dbReference type="SAM" id="Coils"/>
    </source>
</evidence>
<evidence type="ECO:0000256" key="7">
    <source>
        <dbReference type="ARBA" id="ARBA00023186"/>
    </source>
</evidence>
<dbReference type="GO" id="GO:0043335">
    <property type="term" value="P:protein unfolding"/>
    <property type="evidence" value="ECO:0007669"/>
    <property type="project" value="TreeGrafter"/>
</dbReference>
<dbReference type="GO" id="GO:0051301">
    <property type="term" value="P:cell division"/>
    <property type="evidence" value="ECO:0007669"/>
    <property type="project" value="UniProtKB-KW"/>
</dbReference>
<dbReference type="eggNOG" id="COG0544">
    <property type="taxonomic scope" value="Bacteria"/>
</dbReference>
<dbReference type="InterPro" id="IPR001179">
    <property type="entry name" value="PPIase_FKBP_dom"/>
</dbReference>
<dbReference type="Pfam" id="PF05698">
    <property type="entry name" value="Trigger_C"/>
    <property type="match status" value="1"/>
</dbReference>
<dbReference type="InterPro" id="IPR036611">
    <property type="entry name" value="Trigger_fac_ribosome-bd_sf"/>
</dbReference>
<dbReference type="SUPFAM" id="SSF102735">
    <property type="entry name" value="Trigger factor ribosome-binding domain"/>
    <property type="match status" value="1"/>
</dbReference>
<dbReference type="Pfam" id="PF00254">
    <property type="entry name" value="FKBP_C"/>
    <property type="match status" value="1"/>
</dbReference>
<evidence type="ECO:0000256" key="12">
    <source>
        <dbReference type="HAMAP-Rule" id="MF_00303"/>
    </source>
</evidence>
<evidence type="ECO:0000256" key="13">
    <source>
        <dbReference type="PROSITE-ProRule" id="PRU00277"/>
    </source>
</evidence>
<dbReference type="InterPro" id="IPR005215">
    <property type="entry name" value="Trig_fac"/>
</dbReference>
<evidence type="ECO:0000256" key="4">
    <source>
        <dbReference type="ARBA" id="ARBA00016902"/>
    </source>
</evidence>
<dbReference type="Gene3D" id="3.30.70.1050">
    <property type="entry name" value="Trigger factor ribosome-binding domain"/>
    <property type="match status" value="1"/>
</dbReference>
<dbReference type="STRING" id="883113.HMPREF9708_01514"/>
<dbReference type="PANTHER" id="PTHR30560:SF3">
    <property type="entry name" value="TRIGGER FACTOR-LIKE PROTEIN TIG, CHLOROPLASTIC"/>
    <property type="match status" value="1"/>
</dbReference>
<dbReference type="FunFam" id="3.10.50.40:FF:000001">
    <property type="entry name" value="Trigger factor"/>
    <property type="match status" value="1"/>
</dbReference>
<dbReference type="InterPro" id="IPR008880">
    <property type="entry name" value="Trigger_fac_C"/>
</dbReference>
<keyword evidence="8 12" id="KW-0413">Isomerase</keyword>
<keyword evidence="12" id="KW-0963">Cytoplasm</keyword>
<dbReference type="PIRSF" id="PIRSF003095">
    <property type="entry name" value="Trigger_factor"/>
    <property type="match status" value="1"/>
</dbReference>
<comment type="similarity">
    <text evidence="2 12 14">Belongs to the FKBP-type PPIase family. Tig subfamily.</text>
</comment>
<dbReference type="HAMAP" id="MF_00303">
    <property type="entry name" value="Trigger_factor_Tig"/>
    <property type="match status" value="1"/>
</dbReference>
<evidence type="ECO:0000256" key="10">
    <source>
        <dbReference type="ARBA" id="ARBA00024849"/>
    </source>
</evidence>
<dbReference type="GO" id="GO:0043022">
    <property type="term" value="F:ribosome binding"/>
    <property type="evidence" value="ECO:0007669"/>
    <property type="project" value="TreeGrafter"/>
</dbReference>
<accession>H3NKX5</accession>
<dbReference type="NCBIfam" id="TIGR00115">
    <property type="entry name" value="tig"/>
    <property type="match status" value="1"/>
</dbReference>
<evidence type="ECO:0000256" key="8">
    <source>
        <dbReference type="ARBA" id="ARBA00023235"/>
    </source>
</evidence>
<comment type="domain">
    <text evidence="12">Consists of 3 domains; the N-terminus binds the ribosome, the middle domain has PPIase activity, while the C-terminus has intrinsic chaperone activity on its own.</text>
</comment>
<evidence type="ECO:0000313" key="18">
    <source>
        <dbReference type="Proteomes" id="UP000006190"/>
    </source>
</evidence>
<evidence type="ECO:0000313" key="17">
    <source>
        <dbReference type="EMBL" id="EHR36253.1"/>
    </source>
</evidence>
<dbReference type="SUPFAM" id="SSF109998">
    <property type="entry name" value="Triger factor/SurA peptide-binding domain-like"/>
    <property type="match status" value="1"/>
</dbReference>